<dbReference type="AlphaFoldDB" id="A0A6L9Y9Z6"/>
<keyword evidence="1" id="KW-0677">Repeat</keyword>
<evidence type="ECO:0000313" key="5">
    <source>
        <dbReference type="Proteomes" id="UP000477651"/>
    </source>
</evidence>
<evidence type="ECO:0000313" key="4">
    <source>
        <dbReference type="EMBL" id="NEN76627.1"/>
    </source>
</evidence>
<dbReference type="InterPro" id="IPR002110">
    <property type="entry name" value="Ankyrin_rpt"/>
</dbReference>
<keyword evidence="5" id="KW-1185">Reference proteome</keyword>
<evidence type="ECO:0000256" key="1">
    <source>
        <dbReference type="ARBA" id="ARBA00022737"/>
    </source>
</evidence>
<dbReference type="PROSITE" id="PS50297">
    <property type="entry name" value="ANK_REP_REGION"/>
    <property type="match status" value="1"/>
</dbReference>
<proteinExistence type="predicted"/>
<sequence length="181" mass="20814">MCNFYDDEETLGMRVVRANREGNIALLKEIFLEKKLVDIFYITTDEEKNWLHRCNFNRISPAPLSVMEFYIKQGVPINAQDIYGMTPLHYAMEAKNTEGTIALLEAGANPNLPNIRGIIPLSLIGYFPERLNILQLMLDKGANVNHIINENQTIVESYKPREGEDYLLPVYELMKQYANKS</sequence>
<gene>
    <name evidence="4" type="ORF">F9B74_09955</name>
</gene>
<evidence type="ECO:0000256" key="3">
    <source>
        <dbReference type="PROSITE-ProRule" id="PRU00023"/>
    </source>
</evidence>
<comment type="caution">
    <text evidence="4">The sequence shown here is derived from an EMBL/GenBank/DDBJ whole genome shotgun (WGS) entry which is preliminary data.</text>
</comment>
<protein>
    <submittedName>
        <fullName evidence="4">Ankyrin repeat domain-containing protein</fullName>
    </submittedName>
</protein>
<keyword evidence="2 3" id="KW-0040">ANK repeat</keyword>
<organism evidence="4 5">
    <name type="scientific">Pelistega ratti</name>
    <dbReference type="NCBI Taxonomy" id="2652177"/>
    <lineage>
        <taxon>Bacteria</taxon>
        <taxon>Pseudomonadati</taxon>
        <taxon>Pseudomonadota</taxon>
        <taxon>Betaproteobacteria</taxon>
        <taxon>Burkholderiales</taxon>
        <taxon>Alcaligenaceae</taxon>
        <taxon>Pelistega</taxon>
    </lineage>
</organism>
<dbReference type="SMART" id="SM00248">
    <property type="entry name" value="ANK"/>
    <property type="match status" value="2"/>
</dbReference>
<dbReference type="Gene3D" id="1.25.40.20">
    <property type="entry name" value="Ankyrin repeat-containing domain"/>
    <property type="match status" value="1"/>
</dbReference>
<evidence type="ECO:0000256" key="2">
    <source>
        <dbReference type="ARBA" id="ARBA00023043"/>
    </source>
</evidence>
<dbReference type="EMBL" id="JAAGYR010000026">
    <property type="protein sequence ID" value="NEN76627.1"/>
    <property type="molecule type" value="Genomic_DNA"/>
</dbReference>
<reference evidence="4 5" key="1">
    <citation type="submission" date="2020-02" db="EMBL/GenBank/DDBJ databases">
        <title>Pelistega sp. NLN82 were isolated from wild rodents of the Hainan Island.</title>
        <authorList>
            <person name="Niu N."/>
            <person name="Zhou J."/>
        </authorList>
    </citation>
    <scope>NUCLEOTIDE SEQUENCE [LARGE SCALE GENOMIC DNA]</scope>
    <source>
        <strain evidence="4 5">NLN82</strain>
    </source>
</reference>
<dbReference type="InterPro" id="IPR036770">
    <property type="entry name" value="Ankyrin_rpt-contain_sf"/>
</dbReference>
<dbReference type="PANTHER" id="PTHR24171">
    <property type="entry name" value="ANKYRIN REPEAT DOMAIN-CONTAINING PROTEIN 39-RELATED"/>
    <property type="match status" value="1"/>
</dbReference>
<dbReference type="PROSITE" id="PS50088">
    <property type="entry name" value="ANK_REPEAT"/>
    <property type="match status" value="1"/>
</dbReference>
<accession>A0A6L9Y9Z6</accession>
<name>A0A6L9Y9Z6_9BURK</name>
<dbReference type="SUPFAM" id="SSF48403">
    <property type="entry name" value="Ankyrin repeat"/>
    <property type="match status" value="1"/>
</dbReference>
<feature type="repeat" description="ANK" evidence="3">
    <location>
        <begin position="83"/>
        <end position="115"/>
    </location>
</feature>
<dbReference type="Proteomes" id="UP000477651">
    <property type="component" value="Unassembled WGS sequence"/>
</dbReference>
<dbReference type="Pfam" id="PF13857">
    <property type="entry name" value="Ank_5"/>
    <property type="match status" value="1"/>
</dbReference>
<dbReference type="RefSeq" id="WP_163765055.1">
    <property type="nucleotide sequence ID" value="NZ_JAAGYR010000026.1"/>
</dbReference>